<proteinExistence type="predicted"/>
<evidence type="ECO:0000313" key="3">
    <source>
        <dbReference type="Proteomes" id="UP000437065"/>
    </source>
</evidence>
<reference evidence="2 3" key="1">
    <citation type="submission" date="2019-12" db="EMBL/GenBank/DDBJ databases">
        <title>Isolation and characterization of three novel carbon monoxide-oxidizing members of Halobacteria from salione crusts and soils.</title>
        <authorList>
            <person name="Myers M.R."/>
            <person name="King G.M."/>
        </authorList>
    </citation>
    <scope>NUCLEOTIDE SEQUENCE [LARGE SCALE GENOMIC DNA]</scope>
    <source>
        <strain evidence="2 3">WSA2</strain>
    </source>
</reference>
<dbReference type="Pfam" id="PF10011">
    <property type="entry name" value="DUF2254"/>
    <property type="match status" value="1"/>
</dbReference>
<feature type="transmembrane region" description="Helical" evidence="1">
    <location>
        <begin position="36"/>
        <end position="54"/>
    </location>
</feature>
<evidence type="ECO:0000256" key="1">
    <source>
        <dbReference type="SAM" id="Phobius"/>
    </source>
</evidence>
<gene>
    <name evidence="2" type="ORF">GRX01_17810</name>
</gene>
<feature type="transmembrane region" description="Helical" evidence="1">
    <location>
        <begin position="75"/>
        <end position="93"/>
    </location>
</feature>
<name>A0A6B0SXA2_9EURY</name>
<organism evidence="2 3">
    <name type="scientific">Halobaculum saliterrae</name>
    <dbReference type="NCBI Taxonomy" id="2073113"/>
    <lineage>
        <taxon>Archaea</taxon>
        <taxon>Methanobacteriati</taxon>
        <taxon>Methanobacteriota</taxon>
        <taxon>Stenosarchaea group</taxon>
        <taxon>Halobacteria</taxon>
        <taxon>Halobacteriales</taxon>
        <taxon>Haloferacaceae</taxon>
        <taxon>Halobaculum</taxon>
    </lineage>
</organism>
<dbReference type="AlphaFoldDB" id="A0A6B0SXA2"/>
<keyword evidence="1" id="KW-0472">Membrane</keyword>
<feature type="transmembrane region" description="Helical" evidence="1">
    <location>
        <begin position="99"/>
        <end position="119"/>
    </location>
</feature>
<keyword evidence="3" id="KW-1185">Reference proteome</keyword>
<comment type="caution">
    <text evidence="2">The sequence shown here is derived from an EMBL/GenBank/DDBJ whole genome shotgun (WGS) entry which is preliminary data.</text>
</comment>
<dbReference type="InterPro" id="IPR018723">
    <property type="entry name" value="DUF2254_membrane"/>
</dbReference>
<protein>
    <submittedName>
        <fullName evidence="2">DUF2254 domain-containing protein</fullName>
    </submittedName>
</protein>
<accession>A0A6B0SXA2</accession>
<keyword evidence="1" id="KW-1133">Transmembrane helix</keyword>
<dbReference type="EMBL" id="WUUS01000014">
    <property type="protein sequence ID" value="MXR43187.1"/>
    <property type="molecule type" value="Genomic_DNA"/>
</dbReference>
<dbReference type="Proteomes" id="UP000437065">
    <property type="component" value="Unassembled WGS sequence"/>
</dbReference>
<sequence length="550" mass="61691">MVATAAVVATLTALLNPAVQTENIRALLTTLATAEASVLAIVFSVTVVALQLVVTRYSARLTSLFIKEPLFRTTFALFVGAIAFNLLVVYLLPIQNSRLLNAAVGIAFALAAVSTFALYQFIQLMIQRSSPDDLISVLVERELAPDEYLPATATEFTEIEVHPIRPLYRTIARAIELGEYQTAEQGIDGLRTVLTRTFAYLESEYSEEDAAQYASAVSTEVLTEYVPSILEQAYTHEQYDLVSEAVDDVEAVALDGLDRGFTDVAEDAAEGLGDAFDAAPLTWEGNRLRSPVKESLVELTKATASDAEYTTFMSVSHHLDHQMAVLLRRRPDANVTDRLVGDYYSREVGEIFEVLVDRYGDDVQDQDINWISPTDGRKWTLPDEAEPLRHVWREYVSFTQTVLRYRVSEEEYPFVEGSIDDGWKRITESAADAGIDGLATLCCSTTIQLAYRVDQLEDGRLGMWTNNLGLLRRDYDPTIVDRAFALLKAGEQPEGRNISVRTFDPTSDDTDEGFIERVFGTEEEDTPFEEWLVEFEEDVHERTEYLRERE</sequence>
<evidence type="ECO:0000313" key="2">
    <source>
        <dbReference type="EMBL" id="MXR43187.1"/>
    </source>
</evidence>
<keyword evidence="1" id="KW-0812">Transmembrane</keyword>